<keyword evidence="2" id="KW-0012">Acyltransferase</keyword>
<dbReference type="RefSeq" id="WP_103131392.1">
    <property type="nucleotide sequence ID" value="NZ_BFAG01000023.1"/>
</dbReference>
<dbReference type="Proteomes" id="UP000236569">
    <property type="component" value="Unassembled WGS sequence"/>
</dbReference>
<dbReference type="InterPro" id="IPR050832">
    <property type="entry name" value="Bact_Acetyltransf"/>
</dbReference>
<organism evidence="4 5">
    <name type="scientific">Deinococcus aerius</name>
    <dbReference type="NCBI Taxonomy" id="200253"/>
    <lineage>
        <taxon>Bacteria</taxon>
        <taxon>Thermotogati</taxon>
        <taxon>Deinococcota</taxon>
        <taxon>Deinococci</taxon>
        <taxon>Deinococcales</taxon>
        <taxon>Deinococcaceae</taxon>
        <taxon>Deinococcus</taxon>
    </lineage>
</organism>
<keyword evidence="1" id="KW-0808">Transferase</keyword>
<feature type="domain" description="N-acetyltransferase" evidence="3">
    <location>
        <begin position="3"/>
        <end position="152"/>
    </location>
</feature>
<sequence>MTPRIRPYRDEDAPAWAALVTAVTGHPLTAEGVRAEDARRDPTHFSRRWVAQEAGEVWGGALLHFFPFDPPGFLHARLFVLPEARGWGVGRALWEGVEQTVREAGASGLVADVDDTDAPSRAWAERRGFHEHAHRFASELDLATFDETPHLDALARAEAQGVTFTDLSGADGATLERYLNFAADRLTETPDLAGLPRWSLGQVRGILHLDHDPRPDWLILAAGPDGEWLGTTAMVQHRDLAYNELTATHPRARGRGLALPLKLHAIRRAREAGLTVMRTNNHSSNAPMLAVNRRLGFEPRPGRYELHLPLRTTSGA</sequence>
<dbReference type="Pfam" id="PF00583">
    <property type="entry name" value="Acetyltransf_1"/>
    <property type="match status" value="2"/>
</dbReference>
<dbReference type="InterPro" id="IPR016181">
    <property type="entry name" value="Acyl_CoA_acyltransferase"/>
</dbReference>
<dbReference type="SUPFAM" id="SSF55729">
    <property type="entry name" value="Acyl-CoA N-acyltransferases (Nat)"/>
    <property type="match status" value="2"/>
</dbReference>
<dbReference type="PANTHER" id="PTHR43877">
    <property type="entry name" value="AMINOALKYLPHOSPHONATE N-ACETYLTRANSFERASE-RELATED-RELATED"/>
    <property type="match status" value="1"/>
</dbReference>
<evidence type="ECO:0000256" key="1">
    <source>
        <dbReference type="ARBA" id="ARBA00022679"/>
    </source>
</evidence>
<gene>
    <name evidence="4" type="ORF">DAERI_230003</name>
</gene>
<evidence type="ECO:0000259" key="3">
    <source>
        <dbReference type="PROSITE" id="PS51186"/>
    </source>
</evidence>
<evidence type="ECO:0000313" key="4">
    <source>
        <dbReference type="EMBL" id="GBF08112.1"/>
    </source>
</evidence>
<reference evidence="5" key="1">
    <citation type="submission" date="2018-01" db="EMBL/GenBank/DDBJ databases">
        <title>Draft Genome Sequence of the Radioresistant Bacterium Deinococcus aerius TR0125, Isolated from the Higher Atmosphere above Japan.</title>
        <authorList>
            <person name="Satoh K."/>
            <person name="Arai H."/>
            <person name="Sanzen T."/>
            <person name="Kawaguchi Y."/>
            <person name="Hayashi H."/>
            <person name="Yokobori S."/>
            <person name="Yamagishi A."/>
            <person name="Oono Y."/>
            <person name="Narumi I."/>
        </authorList>
    </citation>
    <scope>NUCLEOTIDE SEQUENCE [LARGE SCALE GENOMIC DNA]</scope>
    <source>
        <strain evidence="5">TR0125</strain>
    </source>
</reference>
<dbReference type="AlphaFoldDB" id="A0A2I9D0Q3"/>
<evidence type="ECO:0000256" key="2">
    <source>
        <dbReference type="ARBA" id="ARBA00023315"/>
    </source>
</evidence>
<name>A0A2I9D0Q3_9DEIO</name>
<comment type="caution">
    <text evidence="4">The sequence shown here is derived from an EMBL/GenBank/DDBJ whole genome shotgun (WGS) entry which is preliminary data.</text>
</comment>
<dbReference type="GO" id="GO:0016747">
    <property type="term" value="F:acyltransferase activity, transferring groups other than amino-acyl groups"/>
    <property type="evidence" value="ECO:0007669"/>
    <property type="project" value="InterPro"/>
</dbReference>
<dbReference type="Gene3D" id="3.40.630.30">
    <property type="match status" value="1"/>
</dbReference>
<accession>A0A2I9D0Q3</accession>
<dbReference type="PANTHER" id="PTHR43877:SF1">
    <property type="entry name" value="ACETYLTRANSFERASE"/>
    <property type="match status" value="1"/>
</dbReference>
<protein>
    <recommendedName>
        <fullName evidence="3">N-acetyltransferase domain-containing protein</fullName>
    </recommendedName>
</protein>
<dbReference type="EMBL" id="BFAG01000023">
    <property type="protein sequence ID" value="GBF08112.1"/>
    <property type="molecule type" value="Genomic_DNA"/>
</dbReference>
<dbReference type="PROSITE" id="PS51186">
    <property type="entry name" value="GNAT"/>
    <property type="match status" value="2"/>
</dbReference>
<keyword evidence="5" id="KW-1185">Reference proteome</keyword>
<dbReference type="InterPro" id="IPR000182">
    <property type="entry name" value="GNAT_dom"/>
</dbReference>
<feature type="domain" description="N-acetyltransferase" evidence="3">
    <location>
        <begin position="179"/>
        <end position="311"/>
    </location>
</feature>
<evidence type="ECO:0000313" key="5">
    <source>
        <dbReference type="Proteomes" id="UP000236569"/>
    </source>
</evidence>
<dbReference type="CDD" id="cd04301">
    <property type="entry name" value="NAT_SF"/>
    <property type="match status" value="1"/>
</dbReference>
<proteinExistence type="predicted"/>
<dbReference type="OrthoDB" id="4140682at2"/>